<reference evidence="7 8" key="1">
    <citation type="submission" date="2017-03" db="EMBL/GenBank/DDBJ databases">
        <title>An alternative strategy for trypanosome survival in the mammalian bloodstream revealed through genome and transcriptome analysis of the ubiquitous bovine parasite Trypanosoma (Megatrypanum) theileri.</title>
        <authorList>
            <person name="Kelly S."/>
            <person name="Ivens A."/>
            <person name="Mott A."/>
            <person name="O'Neill E."/>
            <person name="Emms D."/>
            <person name="Macleod O."/>
            <person name="Voorheis P."/>
            <person name="Matthews J."/>
            <person name="Matthews K."/>
            <person name="Carrington M."/>
        </authorList>
    </citation>
    <scope>NUCLEOTIDE SEQUENCE [LARGE SCALE GENOMIC DNA]</scope>
    <source>
        <strain evidence="7">Edinburgh</strain>
    </source>
</reference>
<feature type="transmembrane region" description="Helical" evidence="5">
    <location>
        <begin position="412"/>
        <end position="434"/>
    </location>
</feature>
<keyword evidence="6" id="KW-0732">Signal</keyword>
<dbReference type="OrthoDB" id="434519at2759"/>
<dbReference type="RefSeq" id="XP_028882511.1">
    <property type="nucleotide sequence ID" value="XM_029026396.1"/>
</dbReference>
<organism evidence="7 8">
    <name type="scientific">Trypanosoma theileri</name>
    <dbReference type="NCBI Taxonomy" id="67003"/>
    <lineage>
        <taxon>Eukaryota</taxon>
        <taxon>Discoba</taxon>
        <taxon>Euglenozoa</taxon>
        <taxon>Kinetoplastea</taxon>
        <taxon>Metakinetoplastina</taxon>
        <taxon>Trypanosomatida</taxon>
        <taxon>Trypanosomatidae</taxon>
        <taxon>Trypanosoma</taxon>
    </lineage>
</organism>
<dbReference type="GeneID" id="39986176"/>
<evidence type="ECO:0000256" key="1">
    <source>
        <dbReference type="ARBA" id="ARBA00004141"/>
    </source>
</evidence>
<sequence>MKSFYFVLFFVLFFVRDVYGQKCSFVTQRLQCGEFACDIQRGVCALCNKSSNCYPDAMRCVEGKCVVGSLSSNLSFLSILAMVCAFGVCAIGVVAGVGGGGVLVPMFCALMKLPITAAVGLSQSTICGQSTLNMIFAVGKRYPDPHFSRPLINYQYVTLLIPLGVIGTLIGGILSKICPDLLRLILLFLLLVFVLYRTVMKMIAQYRKDQYREDVVVSNASPPEEEVSRENTGNSTFSQPQFPQLEITCILISFFVTVIFNALRSKSVCGDVLYIFSYLMPILINAIMFFWYRWRLSCMEKSSLTFLWNNRTTVLFPLVALIAGGAAALLGIGGGLVLGFVLYEAELIPEEASVTGGMVTFFLSFSTAINLLIEGHLLIDYGIVLFAVGMASTALGQFCFMREIKKRNLGYLIIASLATIIGGSLLVLTIYGIYNAVVVVRTGGSIMDVGRVCPSREKH</sequence>
<name>A0A1X0NUS8_9TRYP</name>
<evidence type="ECO:0000256" key="2">
    <source>
        <dbReference type="ARBA" id="ARBA00022692"/>
    </source>
</evidence>
<comment type="caution">
    <text evidence="7">The sequence shown here is derived from an EMBL/GenBank/DDBJ whole genome shotgun (WGS) entry which is preliminary data.</text>
</comment>
<feature type="signal peptide" evidence="6">
    <location>
        <begin position="1"/>
        <end position="20"/>
    </location>
</feature>
<dbReference type="AlphaFoldDB" id="A0A1X0NUS8"/>
<evidence type="ECO:0000313" key="7">
    <source>
        <dbReference type="EMBL" id="ORC88445.1"/>
    </source>
</evidence>
<comment type="subcellular location">
    <subcellularLocation>
        <location evidence="1">Membrane</location>
        <topology evidence="1">Multi-pass membrane protein</topology>
    </subcellularLocation>
</comment>
<proteinExistence type="predicted"/>
<keyword evidence="8" id="KW-1185">Reference proteome</keyword>
<dbReference type="GO" id="GO:0016020">
    <property type="term" value="C:membrane"/>
    <property type="evidence" value="ECO:0007669"/>
    <property type="project" value="UniProtKB-SubCell"/>
</dbReference>
<accession>A0A1X0NUS8</accession>
<evidence type="ECO:0008006" key="9">
    <source>
        <dbReference type="Google" id="ProtNLM"/>
    </source>
</evidence>
<protein>
    <recommendedName>
        <fullName evidence="9">Sulfite exporter TauE/SafE</fullName>
    </recommendedName>
</protein>
<feature type="transmembrane region" description="Helical" evidence="5">
    <location>
        <begin position="181"/>
        <end position="199"/>
    </location>
</feature>
<feature type="transmembrane region" description="Helical" evidence="5">
    <location>
        <begin position="156"/>
        <end position="174"/>
    </location>
</feature>
<feature type="transmembrane region" description="Helical" evidence="5">
    <location>
        <begin position="245"/>
        <end position="263"/>
    </location>
</feature>
<keyword evidence="3 5" id="KW-1133">Transmembrane helix</keyword>
<dbReference type="Proteomes" id="UP000192257">
    <property type="component" value="Unassembled WGS sequence"/>
</dbReference>
<evidence type="ECO:0000256" key="3">
    <source>
        <dbReference type="ARBA" id="ARBA00022989"/>
    </source>
</evidence>
<feature type="transmembrane region" description="Helical" evidence="5">
    <location>
        <begin position="275"/>
        <end position="294"/>
    </location>
</feature>
<feature type="transmembrane region" description="Helical" evidence="5">
    <location>
        <begin position="354"/>
        <end position="373"/>
    </location>
</feature>
<feature type="transmembrane region" description="Helical" evidence="5">
    <location>
        <begin position="379"/>
        <end position="400"/>
    </location>
</feature>
<keyword evidence="4 5" id="KW-0472">Membrane</keyword>
<evidence type="ECO:0000256" key="4">
    <source>
        <dbReference type="ARBA" id="ARBA00023136"/>
    </source>
</evidence>
<dbReference type="PANTHER" id="PTHR14255">
    <property type="entry name" value="CEREBLON"/>
    <property type="match status" value="1"/>
</dbReference>
<dbReference type="VEuPathDB" id="TriTrypDB:TM35_000173170"/>
<feature type="transmembrane region" description="Helical" evidence="5">
    <location>
        <begin position="76"/>
        <end position="103"/>
    </location>
</feature>
<evidence type="ECO:0000256" key="6">
    <source>
        <dbReference type="SAM" id="SignalP"/>
    </source>
</evidence>
<dbReference type="EMBL" id="NBCO01000017">
    <property type="protein sequence ID" value="ORC88445.1"/>
    <property type="molecule type" value="Genomic_DNA"/>
</dbReference>
<dbReference type="Pfam" id="PF01925">
    <property type="entry name" value="TauE"/>
    <property type="match status" value="1"/>
</dbReference>
<dbReference type="InterPro" id="IPR002781">
    <property type="entry name" value="TM_pro_TauE-like"/>
</dbReference>
<evidence type="ECO:0000313" key="8">
    <source>
        <dbReference type="Proteomes" id="UP000192257"/>
    </source>
</evidence>
<dbReference type="GO" id="GO:0031464">
    <property type="term" value="C:Cul4A-RING E3 ubiquitin ligase complex"/>
    <property type="evidence" value="ECO:0007669"/>
    <property type="project" value="TreeGrafter"/>
</dbReference>
<gene>
    <name evidence="7" type="ORF">TM35_000173170</name>
</gene>
<keyword evidence="2 5" id="KW-0812">Transmembrane</keyword>
<dbReference type="PANTHER" id="PTHR14255:SF3">
    <property type="entry name" value="SULFITE EXPORTER TAUE_SAFE FAMILY PROTEIN 5-RELATED"/>
    <property type="match status" value="1"/>
</dbReference>
<evidence type="ECO:0000256" key="5">
    <source>
        <dbReference type="SAM" id="Phobius"/>
    </source>
</evidence>
<feature type="transmembrane region" description="Helical" evidence="5">
    <location>
        <begin position="314"/>
        <end position="342"/>
    </location>
</feature>
<feature type="chain" id="PRO_5012642651" description="Sulfite exporter TauE/SafE" evidence="6">
    <location>
        <begin position="21"/>
        <end position="459"/>
    </location>
</feature>
<dbReference type="GO" id="GO:0016567">
    <property type="term" value="P:protein ubiquitination"/>
    <property type="evidence" value="ECO:0007669"/>
    <property type="project" value="TreeGrafter"/>
</dbReference>
<dbReference type="STRING" id="67003.A0A1X0NUS8"/>